<evidence type="ECO:0000313" key="6">
    <source>
        <dbReference type="Proteomes" id="UP000035265"/>
    </source>
</evidence>
<comment type="caution">
    <text evidence="5">The sequence shown here is derived from an EMBL/GenBank/DDBJ whole genome shotgun (WGS) entry which is preliminary data.</text>
</comment>
<evidence type="ECO:0000256" key="3">
    <source>
        <dbReference type="SAM" id="SignalP"/>
    </source>
</evidence>
<keyword evidence="6" id="KW-1185">Reference proteome</keyword>
<dbReference type="InterPro" id="IPR028082">
    <property type="entry name" value="Peripla_BP_I"/>
</dbReference>
<evidence type="ECO:0000256" key="2">
    <source>
        <dbReference type="ARBA" id="ARBA00022729"/>
    </source>
</evidence>
<dbReference type="PANTHER" id="PTHR30483:SF6">
    <property type="entry name" value="PERIPLASMIC BINDING PROTEIN OF ABC TRANSPORTER FOR NATURAL AMINO ACIDS"/>
    <property type="match status" value="1"/>
</dbReference>
<feature type="domain" description="Leucine-binding protein" evidence="4">
    <location>
        <begin position="47"/>
        <end position="382"/>
    </location>
</feature>
<evidence type="ECO:0000259" key="4">
    <source>
        <dbReference type="Pfam" id="PF13458"/>
    </source>
</evidence>
<comment type="similarity">
    <text evidence="1">Belongs to the leucine-binding protein family.</text>
</comment>
<feature type="chain" id="PRO_5039397278" evidence="3">
    <location>
        <begin position="25"/>
        <end position="404"/>
    </location>
</feature>
<dbReference type="Gene3D" id="3.40.50.2300">
    <property type="match status" value="2"/>
</dbReference>
<dbReference type="InterPro" id="IPR028081">
    <property type="entry name" value="Leu-bd"/>
</dbReference>
<dbReference type="CDD" id="cd06328">
    <property type="entry name" value="PBP1_SBP-like"/>
    <property type="match status" value="1"/>
</dbReference>
<proteinExistence type="inferred from homology"/>
<dbReference type="RefSeq" id="WP_047232755.1">
    <property type="nucleotide sequence ID" value="NZ_JNBQ01000009.1"/>
</dbReference>
<gene>
    <name evidence="5" type="ORF">FB00_10160</name>
</gene>
<dbReference type="EMBL" id="JNBQ01000009">
    <property type="protein sequence ID" value="KLN34856.1"/>
    <property type="molecule type" value="Genomic_DNA"/>
</dbReference>
<dbReference type="Proteomes" id="UP000035265">
    <property type="component" value="Unassembled WGS sequence"/>
</dbReference>
<dbReference type="SUPFAM" id="SSF53822">
    <property type="entry name" value="Periplasmic binding protein-like I"/>
    <property type="match status" value="1"/>
</dbReference>
<evidence type="ECO:0000256" key="1">
    <source>
        <dbReference type="ARBA" id="ARBA00010062"/>
    </source>
</evidence>
<dbReference type="InterPro" id="IPR051010">
    <property type="entry name" value="BCAA_transport"/>
</dbReference>
<protein>
    <submittedName>
        <fullName evidence="5">Amino acid ABC transporter substrate-binding protein</fullName>
    </submittedName>
</protein>
<reference evidence="5 6" key="1">
    <citation type="submission" date="2014-05" db="EMBL/GenBank/DDBJ databases">
        <title>Cellulosimicrobium funkei U11 genome.</title>
        <authorList>
            <person name="Hu C."/>
            <person name="Gong Y."/>
            <person name="Wan W."/>
            <person name="Jiang M."/>
        </authorList>
    </citation>
    <scope>NUCLEOTIDE SEQUENCE [LARGE SCALE GENOMIC DNA]</scope>
    <source>
        <strain evidence="5 6">U11</strain>
    </source>
</reference>
<dbReference type="PROSITE" id="PS51257">
    <property type="entry name" value="PROKAR_LIPOPROTEIN"/>
    <property type="match status" value="1"/>
</dbReference>
<name>A0A0H2KMV9_9MICO</name>
<sequence length="404" mass="41188">MRTKKSQRPALAVAALAAASLVLAACAPTDATGGDTTGGESSTSADPVDVGIIYSKTGPLAAYGEAYYEGFQAGLDYATDGTGEVDGRPVNVTFHDDGGDPDKAVGQAKDLIGKGYQILGGTVVSGVALKLAEQAEQNKVLYISGPAAVDALTGINDYTFRSGRQSLQDVATAGTFVDPDGAKVVVFAQDNAFGQGNLAAVEAVLGAQGAEVTSVLVPEDATEFTPFAHQIVDAAPDLVFVAWAGATSGAMWQGLDQQGVLDSTTVVTGLGDVATYGAYGGAASKVDFLNHYFPGAAGTEVEAAMLASVEEAGKQADLFTPDGFVAAQMIVHAIEEGGDDVDAMVDALEGWSFEGPKGTTTVRASDHALVQPMYQVKLVADGDAWVPELVTEVPGEDVAPAEAG</sequence>
<dbReference type="AlphaFoldDB" id="A0A0H2KMV9"/>
<dbReference type="PANTHER" id="PTHR30483">
    <property type="entry name" value="LEUCINE-SPECIFIC-BINDING PROTEIN"/>
    <property type="match status" value="1"/>
</dbReference>
<accession>A0A0H2KMV9</accession>
<keyword evidence="2 3" id="KW-0732">Signal</keyword>
<evidence type="ECO:0000313" key="5">
    <source>
        <dbReference type="EMBL" id="KLN34856.1"/>
    </source>
</evidence>
<dbReference type="PATRIC" id="fig|264251.5.peg.2067"/>
<dbReference type="Pfam" id="PF13458">
    <property type="entry name" value="Peripla_BP_6"/>
    <property type="match status" value="1"/>
</dbReference>
<dbReference type="STRING" id="264251.FB00_10160"/>
<organism evidence="5 6">
    <name type="scientific">Cellulosimicrobium funkei</name>
    <dbReference type="NCBI Taxonomy" id="264251"/>
    <lineage>
        <taxon>Bacteria</taxon>
        <taxon>Bacillati</taxon>
        <taxon>Actinomycetota</taxon>
        <taxon>Actinomycetes</taxon>
        <taxon>Micrococcales</taxon>
        <taxon>Promicromonosporaceae</taxon>
        <taxon>Cellulosimicrobium</taxon>
    </lineage>
</organism>
<feature type="signal peptide" evidence="3">
    <location>
        <begin position="1"/>
        <end position="24"/>
    </location>
</feature>